<sequence length="148" mass="16790">MADITLAAYTYGSILFDPNVPCIITQWHSFANRQQFQAMMNEALACYQEEAKRTPLLGWLADTRQMSALTSDDQHWLNTDWNPRAYAAGIRHICIVQSENVFGQIAAASYSTKTLANKEYEIQPVTQPTIEEAKGWLHKILQQPVLSE</sequence>
<dbReference type="EMBL" id="CP095053">
    <property type="protein sequence ID" value="UOR03673.1"/>
    <property type="molecule type" value="Genomic_DNA"/>
</dbReference>
<dbReference type="AlphaFoldDB" id="A0A8T9SSF1"/>
<gene>
    <name evidence="1" type="ORF">MUN82_12010</name>
</gene>
<accession>A0A8T9SSF1</accession>
<evidence type="ECO:0008006" key="3">
    <source>
        <dbReference type="Google" id="ProtNLM"/>
    </source>
</evidence>
<protein>
    <recommendedName>
        <fullName evidence="3">STAS/SEC14 domain-containing protein</fullName>
    </recommendedName>
</protein>
<reference evidence="1 2" key="1">
    <citation type="submission" date="2022-04" db="EMBL/GenBank/DDBJ databases">
        <title>Hymenobacter sp. isolated from the air.</title>
        <authorList>
            <person name="Won M."/>
            <person name="Lee C.-M."/>
            <person name="Woen H.-Y."/>
            <person name="Kwon S.-W."/>
        </authorList>
    </citation>
    <scope>NUCLEOTIDE SEQUENCE [LARGE SCALE GENOMIC DNA]</scope>
    <source>
        <strain evidence="2">5413 J-13</strain>
    </source>
</reference>
<dbReference type="Proteomes" id="UP000829925">
    <property type="component" value="Chromosome"/>
</dbReference>
<evidence type="ECO:0000313" key="2">
    <source>
        <dbReference type="Proteomes" id="UP000829925"/>
    </source>
</evidence>
<proteinExistence type="predicted"/>
<dbReference type="KEGG" id="haei:MUN82_12010"/>
<keyword evidence="2" id="KW-1185">Reference proteome</keyword>
<organism evidence="1 2">
    <name type="scientific">Hymenobacter aerilatus</name>
    <dbReference type="NCBI Taxonomy" id="2932251"/>
    <lineage>
        <taxon>Bacteria</taxon>
        <taxon>Pseudomonadati</taxon>
        <taxon>Bacteroidota</taxon>
        <taxon>Cytophagia</taxon>
        <taxon>Cytophagales</taxon>
        <taxon>Hymenobacteraceae</taxon>
        <taxon>Hymenobacter</taxon>
    </lineage>
</organism>
<name>A0A8T9SSF1_9BACT</name>
<dbReference type="RefSeq" id="WP_245090615.1">
    <property type="nucleotide sequence ID" value="NZ_CP095053.1"/>
</dbReference>
<evidence type="ECO:0000313" key="1">
    <source>
        <dbReference type="EMBL" id="UOR03673.1"/>
    </source>
</evidence>